<gene>
    <name evidence="1" type="ORF">MTIM_49590</name>
</gene>
<proteinExistence type="predicted"/>
<dbReference type="AlphaFoldDB" id="A0A7I9ZDJ9"/>
<organism evidence="1 2">
    <name type="scientific">Mycobacterium timonense</name>
    <dbReference type="NCBI Taxonomy" id="701043"/>
    <lineage>
        <taxon>Bacteria</taxon>
        <taxon>Bacillati</taxon>
        <taxon>Actinomycetota</taxon>
        <taxon>Actinomycetes</taxon>
        <taxon>Mycobacteriales</taxon>
        <taxon>Mycobacteriaceae</taxon>
        <taxon>Mycobacterium</taxon>
        <taxon>Mycobacterium avium complex (MAC)</taxon>
    </lineage>
</organism>
<keyword evidence="2" id="KW-1185">Reference proteome</keyword>
<reference evidence="1 2" key="1">
    <citation type="journal article" date="2019" name="Emerg. Microbes Infect.">
        <title>Comprehensive subspecies identification of 175 nontuberculous mycobacteria species based on 7547 genomic profiles.</title>
        <authorList>
            <person name="Matsumoto Y."/>
            <person name="Kinjo T."/>
            <person name="Motooka D."/>
            <person name="Nabeya D."/>
            <person name="Jung N."/>
            <person name="Uechi K."/>
            <person name="Horii T."/>
            <person name="Iida T."/>
            <person name="Fujita J."/>
            <person name="Nakamura S."/>
        </authorList>
    </citation>
    <scope>NUCLEOTIDE SEQUENCE [LARGE SCALE GENOMIC DNA]</scope>
    <source>
        <strain evidence="1 2">JCM 30726</strain>
    </source>
</reference>
<evidence type="ECO:0000313" key="2">
    <source>
        <dbReference type="Proteomes" id="UP000465301"/>
    </source>
</evidence>
<protein>
    <submittedName>
        <fullName evidence="1">Uncharacterized protein</fullName>
    </submittedName>
</protein>
<comment type="caution">
    <text evidence="1">The sequence shown here is derived from an EMBL/GenBank/DDBJ whole genome shotgun (WGS) entry which is preliminary data.</text>
</comment>
<accession>A0A7I9ZDJ9</accession>
<evidence type="ECO:0000313" key="1">
    <source>
        <dbReference type="EMBL" id="GFG99080.1"/>
    </source>
</evidence>
<dbReference type="EMBL" id="BLLA01000001">
    <property type="protein sequence ID" value="GFG99080.1"/>
    <property type="molecule type" value="Genomic_DNA"/>
</dbReference>
<name>A0A7I9ZDJ9_9MYCO</name>
<dbReference type="Proteomes" id="UP000465301">
    <property type="component" value="Unassembled WGS sequence"/>
</dbReference>
<sequence length="124" mass="13782">MGGQHPSGGTRRTLFGEGDDEVLHRHVVVLEPLSFPLGGLQQVRQPPGDRHLARRGARPAHLRAPVQLAFEVRAQCRGVGARLIKQSRYETLGLFDQRHQEMFAVDLDVTHPGRDALCFGQCLL</sequence>